<organism evidence="1 2">
    <name type="scientific">Vaccinium darrowii</name>
    <dbReference type="NCBI Taxonomy" id="229202"/>
    <lineage>
        <taxon>Eukaryota</taxon>
        <taxon>Viridiplantae</taxon>
        <taxon>Streptophyta</taxon>
        <taxon>Embryophyta</taxon>
        <taxon>Tracheophyta</taxon>
        <taxon>Spermatophyta</taxon>
        <taxon>Magnoliopsida</taxon>
        <taxon>eudicotyledons</taxon>
        <taxon>Gunneridae</taxon>
        <taxon>Pentapetalae</taxon>
        <taxon>asterids</taxon>
        <taxon>Ericales</taxon>
        <taxon>Ericaceae</taxon>
        <taxon>Vaccinioideae</taxon>
        <taxon>Vaccinieae</taxon>
        <taxon>Vaccinium</taxon>
    </lineage>
</organism>
<proteinExistence type="predicted"/>
<comment type="caution">
    <text evidence="1">The sequence shown here is derived from an EMBL/GenBank/DDBJ whole genome shotgun (WGS) entry which is preliminary data.</text>
</comment>
<evidence type="ECO:0000313" key="1">
    <source>
        <dbReference type="EMBL" id="KAH7859874.1"/>
    </source>
</evidence>
<sequence>MKSSSFAYEDMEVHVILGNTIIWLGPTGSKRYNIQDSNKDLSYLTNLPNASEKLQIFNADLAQPESFTPACLDSRTVKRVVYTSGASTVVFNEKREGVLDESDWSDVDYIRSLKIFGASYMISKTLTEKAALKFAEKHGLDLVTVIPTSSMDPSFAPGCLVRYAL</sequence>
<dbReference type="Proteomes" id="UP000828048">
    <property type="component" value="Chromosome 4"/>
</dbReference>
<name>A0ACB7Z2C0_9ERIC</name>
<dbReference type="EMBL" id="CM037154">
    <property type="protein sequence ID" value="KAH7859874.1"/>
    <property type="molecule type" value="Genomic_DNA"/>
</dbReference>
<keyword evidence="2" id="KW-1185">Reference proteome</keyword>
<gene>
    <name evidence="1" type="ORF">Vadar_006553</name>
</gene>
<protein>
    <submittedName>
        <fullName evidence="1">Uncharacterized protein</fullName>
    </submittedName>
</protein>
<reference evidence="1 2" key="1">
    <citation type="journal article" date="2021" name="Hortic Res">
        <title>High-quality reference genome and annotation aids understanding of berry development for evergreen blueberry (Vaccinium darrowii).</title>
        <authorList>
            <person name="Yu J."/>
            <person name="Hulse-Kemp A.M."/>
            <person name="Babiker E."/>
            <person name="Staton M."/>
        </authorList>
    </citation>
    <scope>NUCLEOTIDE SEQUENCE [LARGE SCALE GENOMIC DNA]</scope>
    <source>
        <strain evidence="2">cv. NJ 8807/NJ 8810</strain>
        <tissue evidence="1">Young leaf</tissue>
    </source>
</reference>
<evidence type="ECO:0000313" key="2">
    <source>
        <dbReference type="Proteomes" id="UP000828048"/>
    </source>
</evidence>
<accession>A0ACB7Z2C0</accession>